<evidence type="ECO:0000313" key="2">
    <source>
        <dbReference type="Proteomes" id="UP000430519"/>
    </source>
</evidence>
<name>A0A6I4YNU4_9DEIO</name>
<sequence>MDETTSPLIRFADLLEAVRRFDDEGRLPRANYDVTAVKLGERIGGTYQSLRIGDALCRILGQELPDMGQTYPAIEQQRAYLTMTELAERAFHFVYMCSGERSRTVNLATVNAAKVYADTYNAQSPLLAFQGQSLPEHVLQHLHALAENLSLRNTERLVSPHDQEALLEAIADLLTLLQGMSLPPALHQRMFQLLEELQAVVRRLHIVNPDELVRRVDEFMGLTVKAMAVTQDSEGSEAAQTMFEKTIGLMGQVAQVVEHVQVVAPALMAVFKKIPGLPWSE</sequence>
<dbReference type="RefSeq" id="WP_160981821.1">
    <property type="nucleotide sequence ID" value="NZ_WVHK01000101.1"/>
</dbReference>
<organism evidence="1 2">
    <name type="scientific">Deinococcus xianganensis</name>
    <dbReference type="NCBI Taxonomy" id="1507289"/>
    <lineage>
        <taxon>Bacteria</taxon>
        <taxon>Thermotogati</taxon>
        <taxon>Deinococcota</taxon>
        <taxon>Deinococci</taxon>
        <taxon>Deinococcales</taxon>
        <taxon>Deinococcaceae</taxon>
        <taxon>Deinococcus</taxon>
    </lineage>
</organism>
<evidence type="ECO:0000313" key="1">
    <source>
        <dbReference type="EMBL" id="MXV21504.1"/>
    </source>
</evidence>
<dbReference type="Proteomes" id="UP000430519">
    <property type="component" value="Unassembled WGS sequence"/>
</dbReference>
<accession>A0A6I4YNU4</accession>
<keyword evidence="2" id="KW-1185">Reference proteome</keyword>
<proteinExistence type="predicted"/>
<reference evidence="1 2" key="1">
    <citation type="submission" date="2019-11" db="EMBL/GenBank/DDBJ databases">
        <title>Genome sequence of Deinococcus xianganensis Y35, AI-2 producing algicidal bacterium, isolated from lake water.</title>
        <authorList>
            <person name="Li Y."/>
        </authorList>
    </citation>
    <scope>NUCLEOTIDE SEQUENCE [LARGE SCALE GENOMIC DNA]</scope>
    <source>
        <strain evidence="1 2">Y35</strain>
    </source>
</reference>
<dbReference type="EMBL" id="WVHK01000101">
    <property type="protein sequence ID" value="MXV21504.1"/>
    <property type="molecule type" value="Genomic_DNA"/>
</dbReference>
<protein>
    <submittedName>
        <fullName evidence="1">Uncharacterized protein</fullName>
    </submittedName>
</protein>
<comment type="caution">
    <text evidence="1">The sequence shown here is derived from an EMBL/GenBank/DDBJ whole genome shotgun (WGS) entry which is preliminary data.</text>
</comment>
<dbReference type="AlphaFoldDB" id="A0A6I4YNU4"/>
<gene>
    <name evidence="1" type="ORF">GLX28_17930</name>
</gene>